<dbReference type="EMBL" id="BMNQ01000088">
    <property type="protein sequence ID" value="GGK08695.1"/>
    <property type="molecule type" value="Genomic_DNA"/>
</dbReference>
<name>A0A917Q2G9_9BACI</name>
<organism evidence="1 2">
    <name type="scientific">Lentibacillus kapialis</name>
    <dbReference type="NCBI Taxonomy" id="340214"/>
    <lineage>
        <taxon>Bacteria</taxon>
        <taxon>Bacillati</taxon>
        <taxon>Bacillota</taxon>
        <taxon>Bacilli</taxon>
        <taxon>Bacillales</taxon>
        <taxon>Bacillaceae</taxon>
        <taxon>Lentibacillus</taxon>
    </lineage>
</organism>
<dbReference type="Proteomes" id="UP000658382">
    <property type="component" value="Unassembled WGS sequence"/>
</dbReference>
<accession>A0A917Q2G9</accession>
<evidence type="ECO:0000313" key="1">
    <source>
        <dbReference type="EMBL" id="GGK08695.1"/>
    </source>
</evidence>
<sequence length="67" mass="7764">MGEAQEIPGVCWKGKGRIIEWLETQKGNTFNLKKKQVRHVTSDDPKNMDDFIGTDFLKYMKSYQIGL</sequence>
<comment type="caution">
    <text evidence="1">The sequence shown here is derived from an EMBL/GenBank/DDBJ whole genome shotgun (WGS) entry which is preliminary data.</text>
</comment>
<keyword evidence="2" id="KW-1185">Reference proteome</keyword>
<dbReference type="AlphaFoldDB" id="A0A917Q2G9"/>
<protein>
    <submittedName>
        <fullName evidence="1">Uncharacterized protein</fullName>
    </submittedName>
</protein>
<gene>
    <name evidence="1" type="ORF">GCM10007063_33900</name>
</gene>
<reference evidence="1" key="2">
    <citation type="submission" date="2020-09" db="EMBL/GenBank/DDBJ databases">
        <authorList>
            <person name="Sun Q."/>
            <person name="Ohkuma M."/>
        </authorList>
    </citation>
    <scope>NUCLEOTIDE SEQUENCE</scope>
    <source>
        <strain evidence="1">JCM 12580</strain>
    </source>
</reference>
<evidence type="ECO:0000313" key="2">
    <source>
        <dbReference type="Proteomes" id="UP000658382"/>
    </source>
</evidence>
<proteinExistence type="predicted"/>
<reference evidence="1" key="1">
    <citation type="journal article" date="2014" name="Int. J. Syst. Evol. Microbiol.">
        <title>Complete genome sequence of Corynebacterium casei LMG S-19264T (=DSM 44701T), isolated from a smear-ripened cheese.</title>
        <authorList>
            <consortium name="US DOE Joint Genome Institute (JGI-PGF)"/>
            <person name="Walter F."/>
            <person name="Albersmeier A."/>
            <person name="Kalinowski J."/>
            <person name="Ruckert C."/>
        </authorList>
    </citation>
    <scope>NUCLEOTIDE SEQUENCE</scope>
    <source>
        <strain evidence="1">JCM 12580</strain>
    </source>
</reference>